<organism evidence="1 2">
    <name type="scientific">Bacterioplanes sanyensis</name>
    <dbReference type="NCBI Taxonomy" id="1249553"/>
    <lineage>
        <taxon>Bacteria</taxon>
        <taxon>Pseudomonadati</taxon>
        <taxon>Pseudomonadota</taxon>
        <taxon>Gammaproteobacteria</taxon>
        <taxon>Oceanospirillales</taxon>
        <taxon>Oceanospirillaceae</taxon>
        <taxon>Bacterioplanes</taxon>
    </lineage>
</organism>
<evidence type="ECO:0000313" key="1">
    <source>
        <dbReference type="EMBL" id="ASP38846.1"/>
    </source>
</evidence>
<evidence type="ECO:0000313" key="2">
    <source>
        <dbReference type="Proteomes" id="UP000202440"/>
    </source>
</evidence>
<sequence length="410" mass="46609">MAAISLSVRTATAWVLLFSMLLHTVCIAAGEWSYHALYYVESDDRVTVEDHVAAFKHSFGVDYDFSMDVGYDAISGASPTLRSNTAVLTQQDAQARQQQVALADEKSDKLILGFDPNADYRRQNVELEDIRRSVNASLLMRDALRNELTVGASFSKEEDYTSSSASVSQLWWADRRKNRSYSVGASVIYNESYVFTDGYADQYIDDNLMWDAEVSVSQVLSDKAHLSLSAYINHDRGYLSNHYQTIVRGIDLNNDQRIDRSEWLLAAEERPDQRTGGGVGALHVWQWNSGITSQLNYRYFDDDWGIASHTLNWALDIPVSDQLTVLPVMRVYQQQAAFFYKDADGSDIVFDGREYGSSDQRLGEYTAWHAQLGAQWRPWPQWRLDASAAFYQQSSDFDAYWLMLGGSYQY</sequence>
<dbReference type="Proteomes" id="UP000202440">
    <property type="component" value="Chromosome"/>
</dbReference>
<reference evidence="1 2" key="1">
    <citation type="submission" date="2017-07" db="EMBL/GenBank/DDBJ databases">
        <title>Annotated genome sequence of Bacterioplanes sanyensis isolated from Red Sea.</title>
        <authorList>
            <person name="Rehman Z.U."/>
        </authorList>
    </citation>
    <scope>NUCLEOTIDE SEQUENCE [LARGE SCALE GENOMIC DNA]</scope>
    <source>
        <strain evidence="1 2">NV9</strain>
    </source>
</reference>
<dbReference type="Pfam" id="PF12094">
    <property type="entry name" value="DUF3570"/>
    <property type="match status" value="1"/>
</dbReference>
<dbReference type="EMBL" id="CP022530">
    <property type="protein sequence ID" value="ASP38846.1"/>
    <property type="molecule type" value="Genomic_DNA"/>
</dbReference>
<dbReference type="SUPFAM" id="SSF56935">
    <property type="entry name" value="Porins"/>
    <property type="match status" value="1"/>
</dbReference>
<dbReference type="RefSeq" id="WP_094060032.1">
    <property type="nucleotide sequence ID" value="NZ_CP022530.1"/>
</dbReference>
<dbReference type="AlphaFoldDB" id="A0A222FJT2"/>
<name>A0A222FJT2_9GAMM</name>
<evidence type="ECO:0008006" key="3">
    <source>
        <dbReference type="Google" id="ProtNLM"/>
    </source>
</evidence>
<dbReference type="InterPro" id="IPR021953">
    <property type="entry name" value="DUF3570"/>
</dbReference>
<keyword evidence="2" id="KW-1185">Reference proteome</keyword>
<gene>
    <name evidence="1" type="ORF">CHH28_09200</name>
</gene>
<protein>
    <recommendedName>
        <fullName evidence="3">DUF3570 domain-containing protein</fullName>
    </recommendedName>
</protein>
<accession>A0A222FJT2</accession>
<dbReference type="PROSITE" id="PS00018">
    <property type="entry name" value="EF_HAND_1"/>
    <property type="match status" value="1"/>
</dbReference>
<dbReference type="InterPro" id="IPR018247">
    <property type="entry name" value="EF_Hand_1_Ca_BS"/>
</dbReference>
<proteinExistence type="predicted"/>
<dbReference type="KEGG" id="bsan:CHH28_09200"/>
<dbReference type="OrthoDB" id="5450709at2"/>